<sequence length="564" mass="64144">MKHRSHSNQPLGIILHDEKFYFPGDILKGTIIVHPKSPTRTNHLQLRFTGEITVSIKDKKTIPLFQITKILAVSKSGKAHVLEARQHHFPFEFVVPADLNLPSTMEHKKNASVRYRLTVVQDRPLVLESLSPKIGYSVPILELIDVNAPHLSMAQERIVEIPLPRPSLATKFYCKVSMDRLGFTRGAIVCLNITISHSELLVLKNAISVELIRTIEMQTDKNSQKKEDVLRSRQFDLNIIGPFNFSQSIPCQLTIPTSTPPSTAHLSLKIDYKIRVRFLIDGKKQALDIPMMVGTWPPTAVPIDDEDDEEIYQSKRPTMVSEIKDDEDNIDDEEEEEEDKIQDRYRYKYKDKERIEKREERHDSISDLQYLQLQPQKSSRPILVVETGVGRSGSGASRSSKHSNGSSASSESYLTHLSWDDSSLSRNTSLSTTQSHLDNVFRRSSSSTTPHDLYRPKSIAAPMPLYNQSGPPLPKHGCISDAIVLQPIITPHTHIQSFVPPDLDDDDDDEDEDDDDDPIIIARRNQRKLQRTLYLPINKEKNWLYVIKKVSPSLNSETIPYNTI</sequence>
<dbReference type="VEuPathDB" id="FungiDB:PHYBLDRAFT_58890"/>
<evidence type="ECO:0000259" key="2">
    <source>
        <dbReference type="Pfam" id="PF00339"/>
    </source>
</evidence>
<feature type="compositionally biased region" description="Acidic residues" evidence="1">
    <location>
        <begin position="502"/>
        <end position="517"/>
    </location>
</feature>
<evidence type="ECO:0008006" key="6">
    <source>
        <dbReference type="Google" id="ProtNLM"/>
    </source>
</evidence>
<dbReference type="AlphaFoldDB" id="A0A162YCW3"/>
<dbReference type="InParanoid" id="A0A162YCW3"/>
<feature type="domain" description="Arrestin C-terminal-like" evidence="3">
    <location>
        <begin position="172"/>
        <end position="297"/>
    </location>
</feature>
<dbReference type="OrthoDB" id="7785529at2759"/>
<evidence type="ECO:0000313" key="5">
    <source>
        <dbReference type="Proteomes" id="UP000077315"/>
    </source>
</evidence>
<dbReference type="RefSeq" id="XP_018297885.1">
    <property type="nucleotide sequence ID" value="XM_018440402.1"/>
</dbReference>
<dbReference type="GO" id="GO:0005737">
    <property type="term" value="C:cytoplasm"/>
    <property type="evidence" value="ECO:0007669"/>
    <property type="project" value="TreeGrafter"/>
</dbReference>
<dbReference type="GeneID" id="29001308"/>
<evidence type="ECO:0000313" key="4">
    <source>
        <dbReference type="EMBL" id="OAD79845.1"/>
    </source>
</evidence>
<evidence type="ECO:0000256" key="1">
    <source>
        <dbReference type="SAM" id="MobiDB-lite"/>
    </source>
</evidence>
<evidence type="ECO:0000259" key="3">
    <source>
        <dbReference type="Pfam" id="PF02752"/>
    </source>
</evidence>
<feature type="compositionally biased region" description="Low complexity" evidence="1">
    <location>
        <begin position="394"/>
        <end position="410"/>
    </location>
</feature>
<dbReference type="STRING" id="763407.A0A162YCW3"/>
<feature type="domain" description="Arrestin-like N-terminal" evidence="2">
    <location>
        <begin position="17"/>
        <end position="126"/>
    </location>
</feature>
<dbReference type="InterPro" id="IPR014752">
    <property type="entry name" value="Arrestin-like_C"/>
</dbReference>
<dbReference type="SUPFAM" id="SSF81296">
    <property type="entry name" value="E set domains"/>
    <property type="match status" value="2"/>
</dbReference>
<feature type="region of interest" description="Disordered" evidence="1">
    <location>
        <begin position="389"/>
        <end position="410"/>
    </location>
</feature>
<dbReference type="Pfam" id="PF00339">
    <property type="entry name" value="Arrestin_N"/>
    <property type="match status" value="1"/>
</dbReference>
<dbReference type="PANTHER" id="PTHR11188:SF17">
    <property type="entry name" value="FI21816P1"/>
    <property type="match status" value="1"/>
</dbReference>
<feature type="compositionally biased region" description="Acidic residues" evidence="1">
    <location>
        <begin position="324"/>
        <end position="340"/>
    </location>
</feature>
<organism evidence="4 5">
    <name type="scientific">Phycomyces blakesleeanus (strain ATCC 8743b / DSM 1359 / FGSC 10004 / NBRC 33097 / NRRL 1555)</name>
    <dbReference type="NCBI Taxonomy" id="763407"/>
    <lineage>
        <taxon>Eukaryota</taxon>
        <taxon>Fungi</taxon>
        <taxon>Fungi incertae sedis</taxon>
        <taxon>Mucoromycota</taxon>
        <taxon>Mucoromycotina</taxon>
        <taxon>Mucoromycetes</taxon>
        <taxon>Mucorales</taxon>
        <taxon>Phycomycetaceae</taxon>
        <taxon>Phycomyces</taxon>
    </lineage>
</organism>
<dbReference type="Gene3D" id="2.60.40.640">
    <property type="match status" value="2"/>
</dbReference>
<dbReference type="EMBL" id="KV440972">
    <property type="protein sequence ID" value="OAD79845.1"/>
    <property type="molecule type" value="Genomic_DNA"/>
</dbReference>
<dbReference type="Proteomes" id="UP000077315">
    <property type="component" value="Unassembled WGS sequence"/>
</dbReference>
<dbReference type="Pfam" id="PF02752">
    <property type="entry name" value="Arrestin_C"/>
    <property type="match status" value="1"/>
</dbReference>
<feature type="region of interest" description="Disordered" evidence="1">
    <location>
        <begin position="495"/>
        <end position="517"/>
    </location>
</feature>
<dbReference type="GO" id="GO:0015031">
    <property type="term" value="P:protein transport"/>
    <property type="evidence" value="ECO:0007669"/>
    <property type="project" value="TreeGrafter"/>
</dbReference>
<keyword evidence="5" id="KW-1185">Reference proteome</keyword>
<reference evidence="5" key="1">
    <citation type="submission" date="2015-06" db="EMBL/GenBank/DDBJ databases">
        <title>Expansion of signal transduction pathways in fungi by whole-genome duplication.</title>
        <authorList>
            <consortium name="DOE Joint Genome Institute"/>
            <person name="Corrochano L.M."/>
            <person name="Kuo A."/>
            <person name="Marcet-Houben M."/>
            <person name="Polaino S."/>
            <person name="Salamov A."/>
            <person name="Villalobos J.M."/>
            <person name="Alvarez M.I."/>
            <person name="Avalos J."/>
            <person name="Benito E.P."/>
            <person name="Benoit I."/>
            <person name="Burger G."/>
            <person name="Camino L.P."/>
            <person name="Canovas D."/>
            <person name="Cerda-Olmedo E."/>
            <person name="Cheng J.-F."/>
            <person name="Dominguez A."/>
            <person name="Elias M."/>
            <person name="Eslava A.P."/>
            <person name="Glaser F."/>
            <person name="Grimwood J."/>
            <person name="Gutierrez G."/>
            <person name="Heitman J."/>
            <person name="Henrissat B."/>
            <person name="Iturriaga E.A."/>
            <person name="Lang B.F."/>
            <person name="Lavin J.L."/>
            <person name="Lee S."/>
            <person name="Li W."/>
            <person name="Lindquist E."/>
            <person name="Lopez-Garcia S."/>
            <person name="Luque E.M."/>
            <person name="Marcos A.T."/>
            <person name="Martin J."/>
            <person name="McCluskey K."/>
            <person name="Medina H.R."/>
            <person name="Miralles-Duran A."/>
            <person name="Miyazaki A."/>
            <person name="Munoz-Torres E."/>
            <person name="Oguiza J.A."/>
            <person name="Ohm R."/>
            <person name="Olmedo M."/>
            <person name="Orejas M."/>
            <person name="Ortiz-Castellanos L."/>
            <person name="Pisabarro A.G."/>
            <person name="Rodriguez-Romero J."/>
            <person name="Ruiz-Herrera J."/>
            <person name="Ruiz-Vazquez R."/>
            <person name="Sanz C."/>
            <person name="Schackwitz W."/>
            <person name="Schmutz J."/>
            <person name="Shahriari M."/>
            <person name="Shelest E."/>
            <person name="Silva-Franco F."/>
            <person name="Soanes D."/>
            <person name="Syed K."/>
            <person name="Tagua V.G."/>
            <person name="Talbot N.J."/>
            <person name="Thon M."/>
            <person name="De vries R.P."/>
            <person name="Wiebenga A."/>
            <person name="Yadav J.S."/>
            <person name="Braun E.L."/>
            <person name="Baker S."/>
            <person name="Garre V."/>
            <person name="Horwitz B."/>
            <person name="Torres-Martinez S."/>
            <person name="Idnurm A."/>
            <person name="Herrera-Estrella A."/>
            <person name="Gabaldon T."/>
            <person name="Grigoriev I.V."/>
        </authorList>
    </citation>
    <scope>NUCLEOTIDE SEQUENCE [LARGE SCALE GENOMIC DNA]</scope>
    <source>
        <strain evidence="5">NRRL 1555(-)</strain>
    </source>
</reference>
<name>A0A162YCW3_PHYB8</name>
<dbReference type="InterPro" id="IPR011021">
    <property type="entry name" value="Arrestin-like_N"/>
</dbReference>
<gene>
    <name evidence="4" type="ORF">PHYBLDRAFT_58890</name>
</gene>
<dbReference type="InterPro" id="IPR050357">
    <property type="entry name" value="Arrestin_domain-protein"/>
</dbReference>
<accession>A0A162YCW3</accession>
<feature type="region of interest" description="Disordered" evidence="1">
    <location>
        <begin position="313"/>
        <end position="341"/>
    </location>
</feature>
<dbReference type="InterPro" id="IPR011022">
    <property type="entry name" value="Arrestin_C-like"/>
</dbReference>
<protein>
    <recommendedName>
        <fullName evidence="6">Arrestin C-terminal-like domain-containing protein</fullName>
    </recommendedName>
</protein>
<proteinExistence type="predicted"/>
<dbReference type="PANTHER" id="PTHR11188">
    <property type="entry name" value="ARRESTIN DOMAIN CONTAINING PROTEIN"/>
    <property type="match status" value="1"/>
</dbReference>
<dbReference type="InterPro" id="IPR014756">
    <property type="entry name" value="Ig_E-set"/>
</dbReference>